<proteinExistence type="predicted"/>
<keyword evidence="3" id="KW-1185">Reference proteome</keyword>
<name>A0A161VZ16_COLIC</name>
<evidence type="ECO:0000313" key="2">
    <source>
        <dbReference type="EMBL" id="KZL64063.1"/>
    </source>
</evidence>
<dbReference type="EMBL" id="LFIW01002711">
    <property type="protein sequence ID" value="KZL64063.1"/>
    <property type="molecule type" value="Genomic_DNA"/>
</dbReference>
<dbReference type="AlphaFoldDB" id="A0A161VZ16"/>
<sequence>MSPKAAPIAPGTNATENEIKLALAMLKLMPRPASSAVYAKIAEEAGFASGDSVRHMVRKAAEKHDWFSVATEELGATPRPKKVATPRKKRLAEAAEEGAEEEGTPTKKRARKGKGKAAPAEEAPEEEDSKNGASQDLTAATAAVAGSEDHFDGQV</sequence>
<feature type="compositionally biased region" description="Basic residues" evidence="1">
    <location>
        <begin position="106"/>
        <end position="115"/>
    </location>
</feature>
<protein>
    <submittedName>
        <fullName evidence="2">Uncharacterized protein</fullName>
    </submittedName>
</protein>
<feature type="compositionally biased region" description="Acidic residues" evidence="1">
    <location>
        <begin position="94"/>
        <end position="103"/>
    </location>
</feature>
<comment type="caution">
    <text evidence="2">The sequence shown here is derived from an EMBL/GenBank/DDBJ whole genome shotgun (WGS) entry which is preliminary data.</text>
</comment>
<evidence type="ECO:0000256" key="1">
    <source>
        <dbReference type="SAM" id="MobiDB-lite"/>
    </source>
</evidence>
<dbReference type="STRING" id="1573173.A0A161VZ16"/>
<organism evidence="2 3">
    <name type="scientific">Colletotrichum incanum</name>
    <name type="common">Soybean anthracnose fungus</name>
    <dbReference type="NCBI Taxonomy" id="1573173"/>
    <lineage>
        <taxon>Eukaryota</taxon>
        <taxon>Fungi</taxon>
        <taxon>Dikarya</taxon>
        <taxon>Ascomycota</taxon>
        <taxon>Pezizomycotina</taxon>
        <taxon>Sordariomycetes</taxon>
        <taxon>Hypocreomycetidae</taxon>
        <taxon>Glomerellales</taxon>
        <taxon>Glomerellaceae</taxon>
        <taxon>Colletotrichum</taxon>
        <taxon>Colletotrichum spaethianum species complex</taxon>
    </lineage>
</organism>
<feature type="compositionally biased region" description="Basic residues" evidence="1">
    <location>
        <begin position="79"/>
        <end position="90"/>
    </location>
</feature>
<dbReference type="Proteomes" id="UP000076584">
    <property type="component" value="Unassembled WGS sequence"/>
</dbReference>
<feature type="region of interest" description="Disordered" evidence="1">
    <location>
        <begin position="72"/>
        <end position="155"/>
    </location>
</feature>
<reference evidence="2 3" key="1">
    <citation type="submission" date="2015-06" db="EMBL/GenBank/DDBJ databases">
        <title>Survival trade-offs in plant roots during colonization by closely related pathogenic and mutualistic fungi.</title>
        <authorList>
            <person name="Hacquard S."/>
            <person name="Kracher B."/>
            <person name="Hiruma K."/>
            <person name="Weinman A."/>
            <person name="Muench P."/>
            <person name="Garrido Oter R."/>
            <person name="Ver Loren van Themaat E."/>
            <person name="Dallerey J.-F."/>
            <person name="Damm U."/>
            <person name="Henrissat B."/>
            <person name="Lespinet O."/>
            <person name="Thon M."/>
            <person name="Kemen E."/>
            <person name="McHardy A.C."/>
            <person name="Schulze-Lefert P."/>
            <person name="O'Connell R.J."/>
        </authorList>
    </citation>
    <scope>NUCLEOTIDE SEQUENCE [LARGE SCALE GENOMIC DNA]</scope>
    <source>
        <strain evidence="2 3">MAFF 238704</strain>
    </source>
</reference>
<evidence type="ECO:0000313" key="3">
    <source>
        <dbReference type="Proteomes" id="UP000076584"/>
    </source>
</evidence>
<gene>
    <name evidence="2" type="ORF">CI238_04441</name>
</gene>
<accession>A0A161VZ16</accession>